<protein>
    <recommendedName>
        <fullName evidence="3">Secreted protein</fullName>
    </recommendedName>
</protein>
<proteinExistence type="predicted"/>
<feature type="signal peptide" evidence="1">
    <location>
        <begin position="1"/>
        <end position="17"/>
    </location>
</feature>
<evidence type="ECO:0000313" key="2">
    <source>
        <dbReference type="EMBL" id="CEM51539.1"/>
    </source>
</evidence>
<keyword evidence="1" id="KW-0732">Signal</keyword>
<evidence type="ECO:0008006" key="3">
    <source>
        <dbReference type="Google" id="ProtNLM"/>
    </source>
</evidence>
<dbReference type="AlphaFoldDB" id="A0A0G4I3I8"/>
<accession>A0A0G4I3I8</accession>
<sequence>MFFTLTFLLPLTLNVSGMHGGYSSVSEDLTPVDDLAPGEVGVVVPFVLAATIPIALPHSVFDPMASVLLHTPAAVWVCFHQNPDSGSHNLQADLTDPFSSLDNDWNDVPSGHNKNTVLLADTVLERVGTVHQAA</sequence>
<name>A0A0G4I3I8_9ALVE</name>
<dbReference type="EMBL" id="CDMZ01004971">
    <property type="protein sequence ID" value="CEM51539.1"/>
    <property type="molecule type" value="Genomic_DNA"/>
</dbReference>
<gene>
    <name evidence="2" type="ORF">Cvel_1759</name>
</gene>
<feature type="chain" id="PRO_5005192164" description="Secreted protein" evidence="1">
    <location>
        <begin position="18"/>
        <end position="134"/>
    </location>
</feature>
<organism evidence="2">
    <name type="scientific">Chromera velia CCMP2878</name>
    <dbReference type="NCBI Taxonomy" id="1169474"/>
    <lineage>
        <taxon>Eukaryota</taxon>
        <taxon>Sar</taxon>
        <taxon>Alveolata</taxon>
        <taxon>Colpodellida</taxon>
        <taxon>Chromeraceae</taxon>
        <taxon>Chromera</taxon>
    </lineage>
</organism>
<dbReference type="VEuPathDB" id="CryptoDB:Cvel_1759"/>
<evidence type="ECO:0000256" key="1">
    <source>
        <dbReference type="SAM" id="SignalP"/>
    </source>
</evidence>
<reference evidence="2" key="1">
    <citation type="submission" date="2014-11" db="EMBL/GenBank/DDBJ databases">
        <authorList>
            <person name="Otto D Thomas"/>
            <person name="Naeem Raeece"/>
        </authorList>
    </citation>
    <scope>NUCLEOTIDE SEQUENCE</scope>
</reference>